<accession>A0A2P2P6V9</accession>
<dbReference type="AlphaFoldDB" id="A0A2P2P6V9"/>
<sequence length="21" mass="2404">MEYVTMFLLLGGLIIRGYGEK</sequence>
<name>A0A2P2P6V9_RHIMU</name>
<organism evidence="1">
    <name type="scientific">Rhizophora mucronata</name>
    <name type="common">Asiatic mangrove</name>
    <dbReference type="NCBI Taxonomy" id="61149"/>
    <lineage>
        <taxon>Eukaryota</taxon>
        <taxon>Viridiplantae</taxon>
        <taxon>Streptophyta</taxon>
        <taxon>Embryophyta</taxon>
        <taxon>Tracheophyta</taxon>
        <taxon>Spermatophyta</taxon>
        <taxon>Magnoliopsida</taxon>
        <taxon>eudicotyledons</taxon>
        <taxon>Gunneridae</taxon>
        <taxon>Pentapetalae</taxon>
        <taxon>rosids</taxon>
        <taxon>fabids</taxon>
        <taxon>Malpighiales</taxon>
        <taxon>Rhizophoraceae</taxon>
        <taxon>Rhizophora</taxon>
    </lineage>
</organism>
<reference evidence="1" key="1">
    <citation type="submission" date="2018-02" db="EMBL/GenBank/DDBJ databases">
        <title>Rhizophora mucronata_Transcriptome.</title>
        <authorList>
            <person name="Meera S.P."/>
            <person name="Sreeshan A."/>
            <person name="Augustine A."/>
        </authorList>
    </citation>
    <scope>NUCLEOTIDE SEQUENCE</scope>
    <source>
        <tissue evidence="1">Leaf</tissue>
    </source>
</reference>
<protein>
    <submittedName>
        <fullName evidence="1">Uncharacterized protein</fullName>
    </submittedName>
</protein>
<dbReference type="EMBL" id="GGEC01070010">
    <property type="protein sequence ID" value="MBX50494.1"/>
    <property type="molecule type" value="Transcribed_RNA"/>
</dbReference>
<evidence type="ECO:0000313" key="1">
    <source>
        <dbReference type="EMBL" id="MBX50494.1"/>
    </source>
</evidence>
<proteinExistence type="predicted"/>